<dbReference type="OrthoDB" id="390989at2"/>
<gene>
    <name evidence="1" type="ORF">SMSRO_SF023290</name>
</gene>
<reference evidence="1 2" key="1">
    <citation type="journal article" date="2015" name="MBio">
        <title>Genome sequence of the Drosophila melanogaster male-killing Spiroplasma strain MSRO endosymbiont.</title>
        <authorList>
            <person name="Paredes J.C."/>
            <person name="Herren J.K."/>
            <person name="Schupfer F."/>
            <person name="Marin R."/>
            <person name="Claverol S."/>
            <person name="Kuo C.H."/>
            <person name="Lemaitre B."/>
            <person name="Beven L."/>
        </authorList>
    </citation>
    <scope>NUCLEOTIDE SEQUENCE [LARGE SCALE GENOMIC DNA]</scope>
    <source>
        <strain evidence="1 2">MSRO</strain>
    </source>
</reference>
<evidence type="ECO:0000313" key="1">
    <source>
        <dbReference type="EMBL" id="PQM32412.1"/>
    </source>
</evidence>
<sequence>MENKQFDDLNDDFVESIKAKLNRREKADNSQFYTEDEVKDYWIYPLYSLTGNNIKNGIKASTNKITICATQIELGQKIRGYLTQNNVFSLNELADPTNPSESILKNTVSLVFSTQNDEQQFDTDYLYLLTKEVITTENFENIEKFVNQEMEIPNIENNNDSTSFIFREIKDLTSSYKISLIKIILSKPFTNKITELSFMYPNGCYVGNLKLKNKQGKVPNLIAKDGTVLFPKLVFPWQLEPNISMTDFWNGNQIIPLKDIFTFLDSKGIKYNQEFSLQDFLQLGGSQPPSSIQIAKAKRIKFNAVYDGNDQVPAFDSGTGTAYYQKNPFTSRNKVFELNLDQVTIFPNSDF</sequence>
<dbReference type="RefSeq" id="WP_040094481.1">
    <property type="nucleotide sequence ID" value="NZ_CM020866.1"/>
</dbReference>
<organism evidence="1 2">
    <name type="scientific">Spiroplasma poulsonii</name>
    <dbReference type="NCBI Taxonomy" id="2138"/>
    <lineage>
        <taxon>Bacteria</taxon>
        <taxon>Bacillati</taxon>
        <taxon>Mycoplasmatota</taxon>
        <taxon>Mollicutes</taxon>
        <taxon>Entomoplasmatales</taxon>
        <taxon>Spiroplasmataceae</taxon>
        <taxon>Spiroplasma</taxon>
    </lineage>
</organism>
<dbReference type="AlphaFoldDB" id="A0A2P6FG24"/>
<evidence type="ECO:0000313" key="2">
    <source>
        <dbReference type="Proteomes" id="UP000031565"/>
    </source>
</evidence>
<proteinExistence type="predicted"/>
<comment type="caution">
    <text evidence="1">The sequence shown here is derived from an EMBL/GenBank/DDBJ whole genome shotgun (WGS) entry which is preliminary data.</text>
</comment>
<dbReference type="Proteomes" id="UP000031565">
    <property type="component" value="Unassembled WGS sequence"/>
</dbReference>
<dbReference type="STRING" id="2138.SMSRO_v1c21200"/>
<dbReference type="EMBL" id="JTLV02000001">
    <property type="protein sequence ID" value="PQM32412.1"/>
    <property type="molecule type" value="Genomic_DNA"/>
</dbReference>
<accession>A0A2P6FG24</accession>
<protein>
    <submittedName>
        <fullName evidence="1">Uncharacterized protein</fullName>
    </submittedName>
</protein>
<keyword evidence="2" id="KW-1185">Reference proteome</keyword>
<name>A0A2P6FG24_9MOLU</name>